<dbReference type="STRING" id="1447883.A0A2B7Z1M1"/>
<dbReference type="Pfam" id="PF00155">
    <property type="entry name" value="Aminotran_1_2"/>
    <property type="match status" value="1"/>
</dbReference>
<dbReference type="SUPFAM" id="SSF53383">
    <property type="entry name" value="PLP-dependent transferases"/>
    <property type="match status" value="1"/>
</dbReference>
<comment type="caution">
    <text evidence="3">The sequence shown here is derived from an EMBL/GenBank/DDBJ whole genome shotgun (WGS) entry which is preliminary data.</text>
</comment>
<sequence length="418" mass="45457">MMISTISPSHPSARAKFNMASFQTLDGLGSLLSRPETSHIDLSLVENFLIRDELAMICKTIINNKLYLQQLASQNCPGADATLREGFAKFLNNYFNPSTPILAHHIVTGPGAASCLDALLTSICGRGDDGLEYSLRFSSSIQPVLVRGQDPLVGSPEVSTADFVASLGDAMDNALCEIRALILANPHKQSGQCYPQEFLEGCLKFCQQRNIHFISDETYALTTYRCAEISAPIPFTSSLSLHTRALACDISRIHTVWSVDKDFGAGGFHVGCMVSQGNQDLHRKLSLASNTPVSSLSATFATALLMSPTLPFLITLNSARLAEAYIIITSFFIRHGINYIPTSTGLTIYAQLDPSAQTLEDDKSTLETLKDAGVLVSPALEFRDTNDGCEGWVRLSFAMEKHLLTEALRRIEVALSLG</sequence>
<dbReference type="InterPro" id="IPR015424">
    <property type="entry name" value="PyrdxlP-dep_Trfase"/>
</dbReference>
<keyword evidence="4" id="KW-1185">Reference proteome</keyword>
<dbReference type="Proteomes" id="UP000224634">
    <property type="component" value="Unassembled WGS sequence"/>
</dbReference>
<dbReference type="Gene3D" id="3.40.640.10">
    <property type="entry name" value="Type I PLP-dependent aspartate aminotransferase-like (Major domain)"/>
    <property type="match status" value="1"/>
</dbReference>
<dbReference type="OrthoDB" id="1077582at2759"/>
<dbReference type="AlphaFoldDB" id="A0A2B7Z1M1"/>
<dbReference type="GO" id="GO:0006520">
    <property type="term" value="P:amino acid metabolic process"/>
    <property type="evidence" value="ECO:0007669"/>
    <property type="project" value="TreeGrafter"/>
</dbReference>
<evidence type="ECO:0000313" key="3">
    <source>
        <dbReference type="EMBL" id="PGH27139.1"/>
    </source>
</evidence>
<dbReference type="PANTHER" id="PTHR43795:SF39">
    <property type="entry name" value="AMINOTRANSFERASE CLASS I_CLASSII DOMAIN-CONTAINING PROTEIN"/>
    <property type="match status" value="1"/>
</dbReference>
<dbReference type="CDD" id="cd00609">
    <property type="entry name" value="AAT_like"/>
    <property type="match status" value="1"/>
</dbReference>
<dbReference type="PANTHER" id="PTHR43795">
    <property type="entry name" value="BIFUNCTIONAL ASPARTATE AMINOTRANSFERASE AND GLUTAMATE/ASPARTATE-PREPHENATE AMINOTRANSFERASE-RELATED"/>
    <property type="match status" value="1"/>
</dbReference>
<accession>A0A2B7Z1M1</accession>
<name>A0A2B7Z1M1_POLH7</name>
<proteinExistence type="predicted"/>
<reference evidence="3 4" key="1">
    <citation type="submission" date="2017-10" db="EMBL/GenBank/DDBJ databases">
        <title>Comparative genomics in systemic dimorphic fungi from Ajellomycetaceae.</title>
        <authorList>
            <person name="Munoz J.F."/>
            <person name="Mcewen J.G."/>
            <person name="Clay O.K."/>
            <person name="Cuomo C.A."/>
        </authorList>
    </citation>
    <scope>NUCLEOTIDE SEQUENCE [LARGE SCALE GENOMIC DNA]</scope>
    <source>
        <strain evidence="3 4">UAMH7299</strain>
    </source>
</reference>
<dbReference type="Gene3D" id="3.90.1150.10">
    <property type="entry name" value="Aspartate Aminotransferase, domain 1"/>
    <property type="match status" value="1"/>
</dbReference>
<keyword evidence="1" id="KW-0663">Pyridoxal phosphate</keyword>
<evidence type="ECO:0000313" key="4">
    <source>
        <dbReference type="Proteomes" id="UP000224634"/>
    </source>
</evidence>
<organism evidence="3 4">
    <name type="scientific">Polytolypa hystricis (strain UAMH7299)</name>
    <dbReference type="NCBI Taxonomy" id="1447883"/>
    <lineage>
        <taxon>Eukaryota</taxon>
        <taxon>Fungi</taxon>
        <taxon>Dikarya</taxon>
        <taxon>Ascomycota</taxon>
        <taxon>Pezizomycotina</taxon>
        <taxon>Eurotiomycetes</taxon>
        <taxon>Eurotiomycetidae</taxon>
        <taxon>Onygenales</taxon>
        <taxon>Onygenales incertae sedis</taxon>
        <taxon>Polytolypa</taxon>
    </lineage>
</organism>
<protein>
    <recommendedName>
        <fullName evidence="2">Aminotransferase class I/classII large domain-containing protein</fullName>
    </recommendedName>
</protein>
<dbReference type="InterPro" id="IPR015422">
    <property type="entry name" value="PyrdxlP-dep_Trfase_small"/>
</dbReference>
<dbReference type="GO" id="GO:0030170">
    <property type="term" value="F:pyridoxal phosphate binding"/>
    <property type="evidence" value="ECO:0007669"/>
    <property type="project" value="InterPro"/>
</dbReference>
<evidence type="ECO:0000256" key="1">
    <source>
        <dbReference type="ARBA" id="ARBA00022898"/>
    </source>
</evidence>
<dbReference type="PRINTS" id="PR00753">
    <property type="entry name" value="ACCSYNTHASE"/>
</dbReference>
<dbReference type="EMBL" id="PDNA01000009">
    <property type="protein sequence ID" value="PGH27139.1"/>
    <property type="molecule type" value="Genomic_DNA"/>
</dbReference>
<dbReference type="InterPro" id="IPR015421">
    <property type="entry name" value="PyrdxlP-dep_Trfase_major"/>
</dbReference>
<gene>
    <name evidence="3" type="ORF">AJ80_01095</name>
</gene>
<feature type="domain" description="Aminotransferase class I/classII large" evidence="2">
    <location>
        <begin position="81"/>
        <end position="411"/>
    </location>
</feature>
<evidence type="ECO:0000259" key="2">
    <source>
        <dbReference type="Pfam" id="PF00155"/>
    </source>
</evidence>
<dbReference type="GO" id="GO:0008483">
    <property type="term" value="F:transaminase activity"/>
    <property type="evidence" value="ECO:0007669"/>
    <property type="project" value="TreeGrafter"/>
</dbReference>
<dbReference type="InterPro" id="IPR050478">
    <property type="entry name" value="Ethylene_sulfur-biosynth"/>
</dbReference>
<dbReference type="InterPro" id="IPR004839">
    <property type="entry name" value="Aminotransferase_I/II_large"/>
</dbReference>